<feature type="transmembrane region" description="Helical" evidence="1">
    <location>
        <begin position="32"/>
        <end position="48"/>
    </location>
</feature>
<accession>A0ABS7PAT4</accession>
<organism evidence="2 3">
    <name type="scientific">Alteriqipengyuania abyssalis</name>
    <dbReference type="NCBI Taxonomy" id="2860200"/>
    <lineage>
        <taxon>Bacteria</taxon>
        <taxon>Pseudomonadati</taxon>
        <taxon>Pseudomonadota</taxon>
        <taxon>Alphaproteobacteria</taxon>
        <taxon>Sphingomonadales</taxon>
        <taxon>Erythrobacteraceae</taxon>
        <taxon>Alteriqipengyuania</taxon>
    </lineage>
</organism>
<keyword evidence="1" id="KW-1133">Transmembrane helix</keyword>
<gene>
    <name evidence="2" type="ORF">KYN89_02025</name>
</gene>
<dbReference type="EMBL" id="JAHWXP010000001">
    <property type="protein sequence ID" value="MBY8335817.1"/>
    <property type="molecule type" value="Genomic_DNA"/>
</dbReference>
<evidence type="ECO:0000256" key="1">
    <source>
        <dbReference type="SAM" id="Phobius"/>
    </source>
</evidence>
<keyword evidence="3" id="KW-1185">Reference proteome</keyword>
<keyword evidence="1" id="KW-0472">Membrane</keyword>
<reference evidence="2 3" key="1">
    <citation type="submission" date="2021-07" db="EMBL/GenBank/DDBJ databases">
        <title>Alteriqipengyuania abyssalis NZ-12B nov, sp.nov isolated from deep sea sponge in pacific ocean.</title>
        <authorList>
            <person name="Tareen S."/>
            <person name="Wink J."/>
        </authorList>
    </citation>
    <scope>NUCLEOTIDE SEQUENCE [LARGE SCALE GENOMIC DNA]</scope>
    <source>
        <strain evidence="2 3">NZ-12B</strain>
    </source>
</reference>
<evidence type="ECO:0000313" key="2">
    <source>
        <dbReference type="EMBL" id="MBY8335817.1"/>
    </source>
</evidence>
<keyword evidence="1" id="KW-0812">Transmembrane</keyword>
<dbReference type="Proteomes" id="UP000759298">
    <property type="component" value="Unassembled WGS sequence"/>
</dbReference>
<comment type="caution">
    <text evidence="2">The sequence shown here is derived from an EMBL/GenBank/DDBJ whole genome shotgun (WGS) entry which is preliminary data.</text>
</comment>
<evidence type="ECO:0000313" key="3">
    <source>
        <dbReference type="Proteomes" id="UP000759298"/>
    </source>
</evidence>
<protein>
    <submittedName>
        <fullName evidence="2">Uncharacterized protein</fullName>
    </submittedName>
</protein>
<feature type="transmembrane region" description="Helical" evidence="1">
    <location>
        <begin position="7"/>
        <end position="26"/>
    </location>
</feature>
<proteinExistence type="predicted"/>
<sequence length="61" mass="6468">MVVGMTARKGFPAVGVLFLVLALVMFLKGDDWVVWLILGIVFGGLGIFSRGKKTDGAIDGN</sequence>
<name>A0ABS7PAT4_9SPHN</name>